<gene>
    <name evidence="2" type="ORF">CN689_03960</name>
</gene>
<sequence length="88" mass="9968">MAIFIAERGKDKDKDQDKEQEKQKYQYRNIEEEQSEGELIQVMGGWIQAVGSIISLIGQLRSNNEDNGDGDSSRVSRTNDDSIGLFFP</sequence>
<feature type="compositionally biased region" description="Basic and acidic residues" evidence="1">
    <location>
        <begin position="71"/>
        <end position="80"/>
    </location>
</feature>
<name>A0AAX0S7K2_9BACI</name>
<feature type="region of interest" description="Disordered" evidence="1">
    <location>
        <begin position="1"/>
        <end position="28"/>
    </location>
</feature>
<protein>
    <submittedName>
        <fullName evidence="2">Uncharacterized protein</fullName>
    </submittedName>
</protein>
<reference evidence="2 3" key="1">
    <citation type="submission" date="2017-09" db="EMBL/GenBank/DDBJ databases">
        <title>Large-scale bioinformatics analysis of Bacillus genomes uncovers conserved roles of natural products in bacterial physiology.</title>
        <authorList>
            <consortium name="Agbiome Team Llc"/>
            <person name="Bleich R.M."/>
            <person name="Kirk G.J."/>
            <person name="Santa Maria K.C."/>
            <person name="Allen S.E."/>
            <person name="Farag S."/>
            <person name="Shank E.A."/>
            <person name="Bowers A."/>
        </authorList>
    </citation>
    <scope>NUCLEOTIDE SEQUENCE [LARGE SCALE GENOMIC DNA]</scope>
    <source>
        <strain evidence="2 3">AFS003229</strain>
    </source>
</reference>
<evidence type="ECO:0000256" key="1">
    <source>
        <dbReference type="SAM" id="MobiDB-lite"/>
    </source>
</evidence>
<comment type="caution">
    <text evidence="2">The sequence shown here is derived from an EMBL/GenBank/DDBJ whole genome shotgun (WGS) entry which is preliminary data.</text>
</comment>
<evidence type="ECO:0000313" key="3">
    <source>
        <dbReference type="Proteomes" id="UP000220106"/>
    </source>
</evidence>
<accession>A0AAX0S7K2</accession>
<dbReference type="Proteomes" id="UP000220106">
    <property type="component" value="Unassembled WGS sequence"/>
</dbReference>
<feature type="compositionally biased region" description="Basic and acidic residues" evidence="1">
    <location>
        <begin position="7"/>
        <end position="24"/>
    </location>
</feature>
<dbReference type="EMBL" id="NUEQ01000008">
    <property type="protein sequence ID" value="PEJ36612.1"/>
    <property type="molecule type" value="Genomic_DNA"/>
</dbReference>
<dbReference type="AlphaFoldDB" id="A0AAX0S7K2"/>
<dbReference type="RefSeq" id="WP_098174966.1">
    <property type="nucleotide sequence ID" value="NZ_NUEQ01000008.1"/>
</dbReference>
<feature type="region of interest" description="Disordered" evidence="1">
    <location>
        <begin position="61"/>
        <end position="88"/>
    </location>
</feature>
<proteinExistence type="predicted"/>
<organism evidence="2 3">
    <name type="scientific">Peribacillus butanolivorans</name>
    <dbReference type="NCBI Taxonomy" id="421767"/>
    <lineage>
        <taxon>Bacteria</taxon>
        <taxon>Bacillati</taxon>
        <taxon>Bacillota</taxon>
        <taxon>Bacilli</taxon>
        <taxon>Bacillales</taxon>
        <taxon>Bacillaceae</taxon>
        <taxon>Peribacillus</taxon>
    </lineage>
</organism>
<evidence type="ECO:0000313" key="2">
    <source>
        <dbReference type="EMBL" id="PEJ36612.1"/>
    </source>
</evidence>